<dbReference type="GO" id="GO:0031956">
    <property type="term" value="F:medium-chain fatty acid-CoA ligase activity"/>
    <property type="evidence" value="ECO:0007669"/>
    <property type="project" value="TreeGrafter"/>
</dbReference>
<dbReference type="AlphaFoldDB" id="A0A921NUV3"/>
<proteinExistence type="inferred from homology"/>
<dbReference type="Gene3D" id="3.40.50.12780">
    <property type="entry name" value="N-terminal domain of ligase-like"/>
    <property type="match status" value="1"/>
</dbReference>
<feature type="compositionally biased region" description="Basic and acidic residues" evidence="3">
    <location>
        <begin position="393"/>
        <end position="409"/>
    </location>
</feature>
<keyword evidence="6" id="KW-1185">Reference proteome</keyword>
<dbReference type="EMBL" id="APKE01000020">
    <property type="protein sequence ID" value="KAF0675925.1"/>
    <property type="molecule type" value="Genomic_DNA"/>
</dbReference>
<keyword evidence="2 5" id="KW-0436">Ligase</keyword>
<evidence type="ECO:0000313" key="6">
    <source>
        <dbReference type="Proteomes" id="UP000698242"/>
    </source>
</evidence>
<evidence type="ECO:0000256" key="3">
    <source>
        <dbReference type="SAM" id="MobiDB-lite"/>
    </source>
</evidence>
<evidence type="ECO:0000256" key="2">
    <source>
        <dbReference type="ARBA" id="ARBA00022598"/>
    </source>
</evidence>
<comment type="caution">
    <text evidence="5">The sequence shown here is derived from an EMBL/GenBank/DDBJ whole genome shotgun (WGS) entry which is preliminary data.</text>
</comment>
<feature type="domain" description="AMP-dependent synthetase/ligase" evidence="4">
    <location>
        <begin position="46"/>
        <end position="244"/>
    </location>
</feature>
<evidence type="ECO:0000313" key="5">
    <source>
        <dbReference type="EMBL" id="KAF0675925.1"/>
    </source>
</evidence>
<accession>A0A921NUV3</accession>
<gene>
    <name evidence="5" type="ORF">PMES_01680</name>
</gene>
<reference evidence="5" key="1">
    <citation type="submission" date="2013-03" db="EMBL/GenBank/DDBJ databases">
        <title>Genome Sequence of the Profundibacterium mesophilum strain KAUST100406-0324T from Red Sea, a novel genus in the family Rhodobacteraceae.</title>
        <authorList>
            <person name="Essack M."/>
            <person name="Alam I."/>
            <person name="Lafi F."/>
            <person name="Alawi W."/>
            <person name="Kamanu F."/>
            <person name="Al-Suwailem A."/>
            <person name="Lee O.O."/>
            <person name="Xu Y."/>
            <person name="Bajic V."/>
            <person name="Qian P.-Y."/>
            <person name="Archer J."/>
        </authorList>
    </citation>
    <scope>NUCLEOTIDE SEQUENCE</scope>
    <source>
        <strain evidence="5">KAUST100406-0324</strain>
    </source>
</reference>
<dbReference type="PANTHER" id="PTHR43201">
    <property type="entry name" value="ACYL-COA SYNTHETASE"/>
    <property type="match status" value="1"/>
</dbReference>
<dbReference type="PANTHER" id="PTHR43201:SF5">
    <property type="entry name" value="MEDIUM-CHAIN ACYL-COA LIGASE ACSF2, MITOCHONDRIAL"/>
    <property type="match status" value="1"/>
</dbReference>
<dbReference type="EC" id="6.2.1.3" evidence="5"/>
<comment type="similarity">
    <text evidence="1">Belongs to the ATP-dependent AMP-binding enzyme family.</text>
</comment>
<name>A0A921NUV3_9RHOB</name>
<dbReference type="Gene3D" id="3.30.300.30">
    <property type="match status" value="1"/>
</dbReference>
<organism evidence="5 6">
    <name type="scientific">Profundibacterium mesophilum KAUST100406-0324</name>
    <dbReference type="NCBI Taxonomy" id="1037889"/>
    <lineage>
        <taxon>Bacteria</taxon>
        <taxon>Pseudomonadati</taxon>
        <taxon>Pseudomonadota</taxon>
        <taxon>Alphaproteobacteria</taxon>
        <taxon>Rhodobacterales</taxon>
        <taxon>Roseobacteraceae</taxon>
        <taxon>Profundibacterium</taxon>
    </lineage>
</organism>
<dbReference type="GO" id="GO:0004467">
    <property type="term" value="F:long-chain fatty acid-CoA ligase activity"/>
    <property type="evidence" value="ECO:0007669"/>
    <property type="project" value="UniProtKB-EC"/>
</dbReference>
<feature type="region of interest" description="Disordered" evidence="3">
    <location>
        <begin position="385"/>
        <end position="409"/>
    </location>
</feature>
<evidence type="ECO:0000259" key="4">
    <source>
        <dbReference type="Pfam" id="PF00501"/>
    </source>
</evidence>
<sequence length="409" mass="43223">MPGADTAPIEQLLRAAPDGDVGLREDGGRLSLIHRPGPEPRLLAATSGSTGPAKWFHRGQESWIASFHVNADHFGIGPARRVATLGGPGATLPLYGALEALHLGARLWMLHALRPDRQMRTLASERVDLLWATPVQLRQLSHAAARRALPPAPCLRDLLIGGAALDDATRTMARTLFPNAALHQFYGASETSFIALSGPDTPPGAVGAAYAGVEIVIRSPEGETLGPGREGVIWVRSPYLFGGYEGGDAAGNPDLRREDGYLSIGERGILDPATPGAAPVLRLTGRSGRVVQVNDRVLRLDMAESDLRRIPGVEEAAIVPLADARRGTVIEAHLLLAPEAGYRPWGALRACRAALGPRCGLRRAVLHRDWPRLASGKTDYAALAADSGGDTDAGGHADGARKMPGEARG</sequence>
<evidence type="ECO:0000256" key="1">
    <source>
        <dbReference type="ARBA" id="ARBA00006432"/>
    </source>
</evidence>
<dbReference type="InterPro" id="IPR045851">
    <property type="entry name" value="AMP-bd_C_sf"/>
</dbReference>
<dbReference type="SUPFAM" id="SSF56801">
    <property type="entry name" value="Acetyl-CoA synthetase-like"/>
    <property type="match status" value="1"/>
</dbReference>
<dbReference type="InterPro" id="IPR042099">
    <property type="entry name" value="ANL_N_sf"/>
</dbReference>
<protein>
    <submittedName>
        <fullName evidence="5">Long-chain acyl-CoA synthetase</fullName>
        <ecNumber evidence="5">6.2.1.3</ecNumber>
    </submittedName>
</protein>
<dbReference type="Pfam" id="PF00501">
    <property type="entry name" value="AMP-binding"/>
    <property type="match status" value="1"/>
</dbReference>
<dbReference type="InterPro" id="IPR000873">
    <property type="entry name" value="AMP-dep_synth/lig_dom"/>
</dbReference>
<dbReference type="Proteomes" id="UP000698242">
    <property type="component" value="Unassembled WGS sequence"/>
</dbReference>